<sequence>MVQGVKQYDLSYLENLWSGRTPFKFGLRLCCHCYNMNSLRFPS</sequence>
<evidence type="ECO:0000313" key="1">
    <source>
        <dbReference type="EMBL" id="MBX46787.1"/>
    </source>
</evidence>
<accession>A0A2P2NW90</accession>
<protein>
    <submittedName>
        <fullName evidence="1">Uncharacterized protein</fullName>
    </submittedName>
</protein>
<dbReference type="EMBL" id="GGEC01066303">
    <property type="protein sequence ID" value="MBX46787.1"/>
    <property type="molecule type" value="Transcribed_RNA"/>
</dbReference>
<name>A0A2P2NW90_RHIMU</name>
<dbReference type="AlphaFoldDB" id="A0A2P2NW90"/>
<reference evidence="1" key="1">
    <citation type="submission" date="2018-02" db="EMBL/GenBank/DDBJ databases">
        <title>Rhizophora mucronata_Transcriptome.</title>
        <authorList>
            <person name="Meera S.P."/>
            <person name="Sreeshan A."/>
            <person name="Augustine A."/>
        </authorList>
    </citation>
    <scope>NUCLEOTIDE SEQUENCE</scope>
    <source>
        <tissue evidence="1">Leaf</tissue>
    </source>
</reference>
<organism evidence="1">
    <name type="scientific">Rhizophora mucronata</name>
    <name type="common">Asiatic mangrove</name>
    <dbReference type="NCBI Taxonomy" id="61149"/>
    <lineage>
        <taxon>Eukaryota</taxon>
        <taxon>Viridiplantae</taxon>
        <taxon>Streptophyta</taxon>
        <taxon>Embryophyta</taxon>
        <taxon>Tracheophyta</taxon>
        <taxon>Spermatophyta</taxon>
        <taxon>Magnoliopsida</taxon>
        <taxon>eudicotyledons</taxon>
        <taxon>Gunneridae</taxon>
        <taxon>Pentapetalae</taxon>
        <taxon>rosids</taxon>
        <taxon>fabids</taxon>
        <taxon>Malpighiales</taxon>
        <taxon>Rhizophoraceae</taxon>
        <taxon>Rhizophora</taxon>
    </lineage>
</organism>
<proteinExistence type="predicted"/>